<accession>A0A072PKK1</accession>
<protein>
    <submittedName>
        <fullName evidence="2">Uncharacterized protein</fullName>
    </submittedName>
</protein>
<name>A0A072PKK1_9EURO</name>
<organism evidence="2 3">
    <name type="scientific">Exophiala aquamarina CBS 119918</name>
    <dbReference type="NCBI Taxonomy" id="1182545"/>
    <lineage>
        <taxon>Eukaryota</taxon>
        <taxon>Fungi</taxon>
        <taxon>Dikarya</taxon>
        <taxon>Ascomycota</taxon>
        <taxon>Pezizomycotina</taxon>
        <taxon>Eurotiomycetes</taxon>
        <taxon>Chaetothyriomycetidae</taxon>
        <taxon>Chaetothyriales</taxon>
        <taxon>Herpotrichiellaceae</taxon>
        <taxon>Exophiala</taxon>
    </lineage>
</organism>
<dbReference type="AlphaFoldDB" id="A0A072PKK1"/>
<comment type="caution">
    <text evidence="2">The sequence shown here is derived from an EMBL/GenBank/DDBJ whole genome shotgun (WGS) entry which is preliminary data.</text>
</comment>
<feature type="signal peptide" evidence="1">
    <location>
        <begin position="1"/>
        <end position="20"/>
    </location>
</feature>
<dbReference type="SUPFAM" id="SSF63829">
    <property type="entry name" value="Calcium-dependent phosphotriesterase"/>
    <property type="match status" value="1"/>
</dbReference>
<gene>
    <name evidence="2" type="ORF">A1O9_02200</name>
</gene>
<dbReference type="Proteomes" id="UP000027920">
    <property type="component" value="Unassembled WGS sequence"/>
</dbReference>
<evidence type="ECO:0000313" key="2">
    <source>
        <dbReference type="EMBL" id="KEF60639.1"/>
    </source>
</evidence>
<dbReference type="GeneID" id="25277145"/>
<dbReference type="STRING" id="1182545.A0A072PKK1"/>
<evidence type="ECO:0000256" key="1">
    <source>
        <dbReference type="SAM" id="SignalP"/>
    </source>
</evidence>
<sequence length="380" mass="41964">MTFKLIIPIVLLFSTRLVFGICPPFSGSFFIEQQGLYPEGADWDPNTCTLYLGYERSLFNCSVIAYNPYNKTSEIINIPGISHPGSDNYTEYHLNGIEYNPKTGHILVSVSSAESFVSVIAPGPDNTIAVNYSNANYTGPNHLLVYDPKSKRVIADLSLDVAQAEYEAATGNLTNGFQDVAAVNTTGDSYLIGTFGNSIVKLIRDTTIPHVWYAPRNYSYQYGFGGIASLGDKLIVSDAISGGFVTFDTRETEPQPTYVKLQDLPSNYRPLNADGVYLPKRYDGKVVLWSDDYNGTSVYGSDNDWATAHFIGLIVNDDPGRIQGSMTTACFEINDRVYVLNQIFQFALPVKPRKNFPFFDITVQLDALVANSFLANSTKP</sequence>
<keyword evidence="3" id="KW-1185">Reference proteome</keyword>
<dbReference type="VEuPathDB" id="FungiDB:A1O9_02200"/>
<reference evidence="2 3" key="1">
    <citation type="submission" date="2013-03" db="EMBL/GenBank/DDBJ databases">
        <title>The Genome Sequence of Exophiala aquamarina CBS 119918.</title>
        <authorList>
            <consortium name="The Broad Institute Genomics Platform"/>
            <person name="Cuomo C."/>
            <person name="de Hoog S."/>
            <person name="Gorbushina A."/>
            <person name="Walker B."/>
            <person name="Young S.K."/>
            <person name="Zeng Q."/>
            <person name="Gargeya S."/>
            <person name="Fitzgerald M."/>
            <person name="Haas B."/>
            <person name="Abouelleil A."/>
            <person name="Allen A.W."/>
            <person name="Alvarado L."/>
            <person name="Arachchi H.M."/>
            <person name="Berlin A.M."/>
            <person name="Chapman S.B."/>
            <person name="Gainer-Dewar J."/>
            <person name="Goldberg J."/>
            <person name="Griggs A."/>
            <person name="Gujja S."/>
            <person name="Hansen M."/>
            <person name="Howarth C."/>
            <person name="Imamovic A."/>
            <person name="Ireland A."/>
            <person name="Larimer J."/>
            <person name="McCowan C."/>
            <person name="Murphy C."/>
            <person name="Pearson M."/>
            <person name="Poon T.W."/>
            <person name="Priest M."/>
            <person name="Roberts A."/>
            <person name="Saif S."/>
            <person name="Shea T."/>
            <person name="Sisk P."/>
            <person name="Sykes S."/>
            <person name="Wortman J."/>
            <person name="Nusbaum C."/>
            <person name="Birren B."/>
        </authorList>
    </citation>
    <scope>NUCLEOTIDE SEQUENCE [LARGE SCALE GENOMIC DNA]</scope>
    <source>
        <strain evidence="2 3">CBS 119918</strain>
    </source>
</reference>
<keyword evidence="1" id="KW-0732">Signal</keyword>
<dbReference type="HOGENOM" id="CLU_052674_0_0_1"/>
<dbReference type="EMBL" id="AMGV01000002">
    <property type="protein sequence ID" value="KEF60639.1"/>
    <property type="molecule type" value="Genomic_DNA"/>
</dbReference>
<dbReference type="OrthoDB" id="4143160at2759"/>
<feature type="chain" id="PRO_5001683540" evidence="1">
    <location>
        <begin position="21"/>
        <end position="380"/>
    </location>
</feature>
<proteinExistence type="predicted"/>
<evidence type="ECO:0000313" key="3">
    <source>
        <dbReference type="Proteomes" id="UP000027920"/>
    </source>
</evidence>
<dbReference type="RefSeq" id="XP_013263229.1">
    <property type="nucleotide sequence ID" value="XM_013407775.1"/>
</dbReference>